<dbReference type="InterPro" id="IPR036634">
    <property type="entry name" value="PRD_sf"/>
</dbReference>
<dbReference type="GO" id="GO:0009401">
    <property type="term" value="P:phosphoenolpyruvate-dependent sugar phosphotransferase system"/>
    <property type="evidence" value="ECO:0007669"/>
    <property type="project" value="InterPro"/>
</dbReference>
<dbReference type="InterPro" id="IPR036390">
    <property type="entry name" value="WH_DNA-bd_sf"/>
</dbReference>
<dbReference type="GO" id="GO:0016301">
    <property type="term" value="F:kinase activity"/>
    <property type="evidence" value="ECO:0007669"/>
    <property type="project" value="UniProtKB-KW"/>
</dbReference>
<evidence type="ECO:0000256" key="1">
    <source>
        <dbReference type="ARBA" id="ARBA00022679"/>
    </source>
</evidence>
<evidence type="ECO:0000256" key="6">
    <source>
        <dbReference type="SAM" id="Coils"/>
    </source>
</evidence>
<name>A0A828ZVX7_ENTFC</name>
<dbReference type="Pfam" id="PF00158">
    <property type="entry name" value="Sigma54_activat"/>
    <property type="match status" value="1"/>
</dbReference>
<proteinExistence type="predicted"/>
<dbReference type="InterPro" id="IPR027417">
    <property type="entry name" value="P-loop_NTPase"/>
</dbReference>
<dbReference type="Gene3D" id="1.10.1790.10">
    <property type="entry name" value="PRD domain"/>
    <property type="match status" value="2"/>
</dbReference>
<keyword evidence="6" id="KW-0175">Coiled coil</keyword>
<dbReference type="EMBL" id="AHXS01000024">
    <property type="protein sequence ID" value="ELB38402.1"/>
    <property type="molecule type" value="Genomic_DNA"/>
</dbReference>
<dbReference type="CDD" id="cd00009">
    <property type="entry name" value="AAA"/>
    <property type="match status" value="1"/>
</dbReference>
<dbReference type="Proteomes" id="UP000010504">
    <property type="component" value="Unassembled WGS sequence"/>
</dbReference>
<evidence type="ECO:0000256" key="4">
    <source>
        <dbReference type="ARBA" id="ARBA00022840"/>
    </source>
</evidence>
<feature type="coiled-coil region" evidence="6">
    <location>
        <begin position="727"/>
        <end position="759"/>
    </location>
</feature>
<gene>
    <name evidence="10" type="ORF">OKA_05245</name>
</gene>
<dbReference type="InterPro" id="IPR003593">
    <property type="entry name" value="AAA+_ATPase"/>
</dbReference>
<dbReference type="SUPFAM" id="SSF52794">
    <property type="entry name" value="PTS system IIB component-like"/>
    <property type="match status" value="1"/>
</dbReference>
<dbReference type="PANTHER" id="PTHR32071:SF90">
    <property type="entry name" value="TRANSCRIPTIONAL REGULATORY PROTEIN LEVR"/>
    <property type="match status" value="1"/>
</dbReference>
<feature type="domain" description="PTS EIIA type-4" evidence="8">
    <location>
        <begin position="573"/>
        <end position="704"/>
    </location>
</feature>
<keyword evidence="1" id="KW-0808">Transferase</keyword>
<dbReference type="SUPFAM" id="SSF53062">
    <property type="entry name" value="PTS system fructose IIA component-like"/>
    <property type="match status" value="1"/>
</dbReference>
<dbReference type="Pfam" id="PF03610">
    <property type="entry name" value="EIIA-man"/>
    <property type="match status" value="1"/>
</dbReference>
<dbReference type="Pfam" id="PF00874">
    <property type="entry name" value="PRD"/>
    <property type="match status" value="2"/>
</dbReference>
<dbReference type="InterPro" id="IPR036095">
    <property type="entry name" value="PTS_EIIB-like_sf"/>
</dbReference>
<keyword evidence="5" id="KW-0238">DNA-binding</keyword>
<keyword evidence="4" id="KW-0067">ATP-binding</keyword>
<evidence type="ECO:0000259" key="9">
    <source>
        <dbReference type="PROSITE" id="PS51372"/>
    </source>
</evidence>
<evidence type="ECO:0000256" key="5">
    <source>
        <dbReference type="ARBA" id="ARBA00023125"/>
    </source>
</evidence>
<dbReference type="SUPFAM" id="SSF63520">
    <property type="entry name" value="PTS-regulatory domain, PRD"/>
    <property type="match status" value="2"/>
</dbReference>
<evidence type="ECO:0000313" key="11">
    <source>
        <dbReference type="Proteomes" id="UP000010504"/>
    </source>
</evidence>
<dbReference type="AlphaFoldDB" id="A0A828ZVX7"/>
<accession>A0A828ZVX7</accession>
<dbReference type="GO" id="GO:0003677">
    <property type="term" value="F:DNA binding"/>
    <property type="evidence" value="ECO:0007669"/>
    <property type="project" value="UniProtKB-KW"/>
</dbReference>
<dbReference type="Gene3D" id="3.40.50.300">
    <property type="entry name" value="P-loop containing nucleotide triphosphate hydrolases"/>
    <property type="match status" value="1"/>
</dbReference>
<organism evidence="10 11">
    <name type="scientific">Enterococcus faecium EnGen0026</name>
    <dbReference type="NCBI Taxonomy" id="1138917"/>
    <lineage>
        <taxon>Bacteria</taxon>
        <taxon>Bacillati</taxon>
        <taxon>Bacillota</taxon>
        <taxon>Bacilli</taxon>
        <taxon>Lactobacillales</taxon>
        <taxon>Enterococcaceae</taxon>
        <taxon>Enterococcus</taxon>
    </lineage>
</organism>
<dbReference type="SUPFAM" id="SSF52540">
    <property type="entry name" value="P-loop containing nucleoside triphosphate hydrolases"/>
    <property type="match status" value="1"/>
</dbReference>
<dbReference type="SMART" id="SM00382">
    <property type="entry name" value="AAA"/>
    <property type="match status" value="1"/>
</dbReference>
<evidence type="ECO:0000313" key="10">
    <source>
        <dbReference type="EMBL" id="ELB38402.1"/>
    </source>
</evidence>
<dbReference type="PROSITE" id="PS50045">
    <property type="entry name" value="SIGMA54_INTERACT_4"/>
    <property type="match status" value="1"/>
</dbReference>
<feature type="domain" description="Sigma-54 factor interaction" evidence="7">
    <location>
        <begin position="109"/>
        <end position="343"/>
    </location>
</feature>
<dbReference type="InterPro" id="IPR002078">
    <property type="entry name" value="Sigma_54_int"/>
</dbReference>
<feature type="domain" description="PRD" evidence="9">
    <location>
        <begin position="466"/>
        <end position="572"/>
    </location>
</feature>
<reference evidence="10 11" key="1">
    <citation type="submission" date="2012-12" db="EMBL/GenBank/DDBJ databases">
        <title>The Genome Sequence of Enterococcus faecium E2039.</title>
        <authorList>
            <consortium name="The Broad Institute Genome Sequencing Platform"/>
            <consortium name="The Broad Institute Genome Sequencing Center for Infectious Disease"/>
            <person name="Earl A.M."/>
            <person name="Gilmore M.S."/>
            <person name="van Schaik W."/>
            <person name="Lebreton F."/>
            <person name="Willems R.J."/>
            <person name="Walker B."/>
            <person name="Young S.K."/>
            <person name="Zeng Q."/>
            <person name="Gargeya S."/>
            <person name="Fitzgerald M."/>
            <person name="Haas B."/>
            <person name="Abouelleil A."/>
            <person name="Alvarado L."/>
            <person name="Arachchi H.M."/>
            <person name="Berlin A.M."/>
            <person name="Chapman S.B."/>
            <person name="Dewar J."/>
            <person name="Goldberg J."/>
            <person name="Griggs A."/>
            <person name="Gujja S."/>
            <person name="Hansen M."/>
            <person name="Howarth C."/>
            <person name="Imamovic A."/>
            <person name="Larimer J."/>
            <person name="McCowan C."/>
            <person name="Murphy C."/>
            <person name="Neiman D."/>
            <person name="Pearson M."/>
            <person name="Priest M."/>
            <person name="Roberts A."/>
            <person name="Saif S."/>
            <person name="Shea T."/>
            <person name="Sisk P."/>
            <person name="Sykes S."/>
            <person name="Wortman J."/>
            <person name="Nusbaum C."/>
            <person name="Birren B."/>
        </authorList>
    </citation>
    <scope>NUCLEOTIDE SEQUENCE [LARGE SCALE GENOMIC DNA]</scope>
    <source>
        <strain evidence="10 11">E2039</strain>
    </source>
</reference>
<dbReference type="InterPro" id="IPR004701">
    <property type="entry name" value="PTS_EIIA_man-typ"/>
</dbReference>
<comment type="caution">
    <text evidence="10">The sequence shown here is derived from an EMBL/GenBank/DDBJ whole genome shotgun (WGS) entry which is preliminary data.</text>
</comment>
<sequence length="944" mass="106303">MAKRIDRIYMYVKEKTAHLTKAEYDQGVTTQEIAEVLGIQRTNSSKDLNQLVREGKLIKTDGRPVRYIYQTLVTHVKPVTKHVVSYKETPVSEEKNTLQIDTKDIFAKIIGANGSMKNSVEQAKAAILYPPRGLNCLITGPTGSGKTYFAHAMYHFAKAHHVIDEETELIVFNCADYANNPELLMSHLFGYAKGAFTGADEEKMGIIDQADGGMLFLDEIHRLPPEGQEMIFYFMDHGTYSRLGETTKSHEANVRIVGATTEDPGSSLLETFVRRIPINIKLPAFEKRPANEKVDLVKIMIAHEANRTQRKISLTEDVAKALIGSVTYGNIGQLKSNIQLVCARGFLNHMQSPEISITIDDLTEGIRSGLIQLASNRSAMAELSKILEPKITVAPNDTIMKIQSDSYELPYNLYDIIGDKAALLKSDGLDQEAINHFISTDINIHLKSFYKDHGFSFNADSKLAEFVDPKIIEVTNQIYVMVKRSLPYEFQQNFIYAMSLHISSFLKKINLGEERHTNDNIREMAFDFPDEYAVAKEVRSYIETYFQVEIPESEDYYLTVLLVSLRANQASGRIGVVVAAHGNSTASSMVQVVQQLLDSENVRAVDMPLDMDPKTALDRIERNVQEVDEGSGVILLVDMGSLASFNSQIQRDTGIPVRTVDMVTTSLVLETVRKVSVLGTDLDMLHESLKNFRGYAEIPSVESVQEAKPIHKKKAVLAICASGEGTAQRIKELIERAVNKRQETELEVLALSIVKVKEELPVIQKEYQIIATTGITDLNIQAPFIPLERFIDQNIEVILDQLLMESEMEETEFVSLDEETAKKTCVEFISENFIFINGSKLIDPMWQFSTQVSQTMGIGNEEYGFKINLVMHTAGMIERIIRNETLTVEENELTNTMSDPLYNQLTASVVLLEDKIKVKVPIEEMYYLLRLVHNQLDKKEYTMP</sequence>
<keyword evidence="3" id="KW-0418">Kinase</keyword>
<protein>
    <submittedName>
        <fullName evidence="10">Transcriptional antiterminator bglG:Sigma-54 factor</fullName>
    </submittedName>
</protein>
<dbReference type="InterPro" id="IPR011608">
    <property type="entry name" value="PRD"/>
</dbReference>
<evidence type="ECO:0000256" key="2">
    <source>
        <dbReference type="ARBA" id="ARBA00022741"/>
    </source>
</evidence>
<dbReference type="CDD" id="cd00006">
    <property type="entry name" value="PTS_IIA_man"/>
    <property type="match status" value="1"/>
</dbReference>
<dbReference type="GO" id="GO:0008982">
    <property type="term" value="F:protein-N(PI)-phosphohistidine-sugar phosphotransferase activity"/>
    <property type="evidence" value="ECO:0007669"/>
    <property type="project" value="InterPro"/>
</dbReference>
<evidence type="ECO:0000256" key="3">
    <source>
        <dbReference type="ARBA" id="ARBA00022777"/>
    </source>
</evidence>
<dbReference type="PROSITE" id="PS51372">
    <property type="entry name" value="PRD_2"/>
    <property type="match status" value="2"/>
</dbReference>
<dbReference type="PROSITE" id="PS00676">
    <property type="entry name" value="SIGMA54_INTERACT_2"/>
    <property type="match status" value="1"/>
</dbReference>
<dbReference type="SUPFAM" id="SSF46785">
    <property type="entry name" value="Winged helix' DNA-binding domain"/>
    <property type="match status" value="1"/>
</dbReference>
<dbReference type="InterPro" id="IPR033887">
    <property type="entry name" value="PTS_IIA_man"/>
</dbReference>
<dbReference type="PROSITE" id="PS51096">
    <property type="entry name" value="PTS_EIIA_TYPE_4"/>
    <property type="match status" value="1"/>
</dbReference>
<dbReference type="GO" id="GO:0005524">
    <property type="term" value="F:ATP binding"/>
    <property type="evidence" value="ECO:0007669"/>
    <property type="project" value="UniProtKB-KW"/>
</dbReference>
<evidence type="ECO:0000259" key="7">
    <source>
        <dbReference type="PROSITE" id="PS50045"/>
    </source>
</evidence>
<dbReference type="PANTHER" id="PTHR32071">
    <property type="entry name" value="TRANSCRIPTIONAL REGULATORY PROTEIN"/>
    <property type="match status" value="1"/>
</dbReference>
<dbReference type="InterPro" id="IPR036662">
    <property type="entry name" value="PTS_EIIA_man-typ_sf"/>
</dbReference>
<evidence type="ECO:0000259" key="8">
    <source>
        <dbReference type="PROSITE" id="PS51096"/>
    </source>
</evidence>
<dbReference type="GO" id="GO:0006355">
    <property type="term" value="P:regulation of DNA-templated transcription"/>
    <property type="evidence" value="ECO:0007669"/>
    <property type="project" value="InterPro"/>
</dbReference>
<dbReference type="InterPro" id="IPR025943">
    <property type="entry name" value="Sigma_54_int_dom_ATP-bd_2"/>
</dbReference>
<dbReference type="Gene3D" id="3.40.50.510">
    <property type="entry name" value="Phosphotransferase system, mannose-type IIA component"/>
    <property type="match status" value="1"/>
</dbReference>
<keyword evidence="2" id="KW-0547">Nucleotide-binding</keyword>
<dbReference type="GO" id="GO:0016020">
    <property type="term" value="C:membrane"/>
    <property type="evidence" value="ECO:0007669"/>
    <property type="project" value="InterPro"/>
</dbReference>
<feature type="domain" description="PRD" evidence="9">
    <location>
        <begin position="836"/>
        <end position="942"/>
    </location>
</feature>